<sequence>MELTKTATIEKRLFQLTLLKVAGQINNRRKTVLIIFFSLILLTSCTSEFQSFNDTALEFANNDKRIDQKEFETLIEDISVSDERGFTQFKDDNSNIDNSKVVSYLLKYYSAKNLNLTEADIWQPESETQQTAFNVNVYLENSASMDGYVTGVTDFETAIYNLLGDFKISKVCDSLNLNYINNSIPYSKKNALPADIQDFIEKLEPSTFRQKGGDRSVSDLKNIINTVLNTVDDQNAAVLISDFVFSPGKNVNAQDYLNNQGVGIKIDFAEKIKDFDLSAVVIQLESNFDGVYYDKTNKSIPFKGKRPYYIWIFGSNQQISSILDKKILDNIKGGYLNRLILQSIKETNNPNYKILSNPKIGDFSRAELNNKILADASLSKDNQNKGLFGFSIAVDFSKSLQDASYFLDTTNYVLSNPNYQLEVETISNKNDASLSGFTHLMKLKTSDLSNEVLEIQVVGRTPNWVFASSSIDDSNMLNEISEQQKTFGLQYLIEGVNDAFYPKSSSNAINTFTITIKK</sequence>
<reference evidence="1 2" key="1">
    <citation type="submission" date="2020-02" db="EMBL/GenBank/DDBJ databases">
        <title>Out from the shadows clarifying the taxonomy of the family Cryomorphaceae and related taxa by utilizing the GTDB taxonomic framework.</title>
        <authorList>
            <person name="Bowman J.P."/>
        </authorList>
    </citation>
    <scope>NUCLEOTIDE SEQUENCE [LARGE SCALE GENOMIC DNA]</scope>
    <source>
        <strain evidence="1 2">QSSC 1-22</strain>
    </source>
</reference>
<name>A0A7K3WUQ6_9FLAO</name>
<proteinExistence type="predicted"/>
<dbReference type="EMBL" id="JAAGVY010000051">
    <property type="protein sequence ID" value="NEN25390.1"/>
    <property type="molecule type" value="Genomic_DNA"/>
</dbReference>
<keyword evidence="2" id="KW-1185">Reference proteome</keyword>
<dbReference type="RefSeq" id="WP_163286847.1">
    <property type="nucleotide sequence ID" value="NZ_JAAGVY010000051.1"/>
</dbReference>
<comment type="caution">
    <text evidence="1">The sequence shown here is derived from an EMBL/GenBank/DDBJ whole genome shotgun (WGS) entry which is preliminary data.</text>
</comment>
<dbReference type="AlphaFoldDB" id="A0A7K3WUQ6"/>
<gene>
    <name evidence="1" type="ORF">G3O08_17985</name>
</gene>
<evidence type="ECO:0000313" key="1">
    <source>
        <dbReference type="EMBL" id="NEN25390.1"/>
    </source>
</evidence>
<accession>A0A7K3WUQ6</accession>
<evidence type="ECO:0000313" key="2">
    <source>
        <dbReference type="Proteomes" id="UP000486602"/>
    </source>
</evidence>
<protein>
    <submittedName>
        <fullName evidence="1">Uncharacterized protein</fullName>
    </submittedName>
</protein>
<dbReference type="Proteomes" id="UP000486602">
    <property type="component" value="Unassembled WGS sequence"/>
</dbReference>
<organism evidence="1 2">
    <name type="scientific">Cryomorpha ignava</name>
    <dbReference type="NCBI Taxonomy" id="101383"/>
    <lineage>
        <taxon>Bacteria</taxon>
        <taxon>Pseudomonadati</taxon>
        <taxon>Bacteroidota</taxon>
        <taxon>Flavobacteriia</taxon>
        <taxon>Flavobacteriales</taxon>
        <taxon>Cryomorphaceae</taxon>
        <taxon>Cryomorpha</taxon>
    </lineage>
</organism>